<dbReference type="EMBL" id="JBHLXG010000018">
    <property type="protein sequence ID" value="MFC0228409.1"/>
    <property type="molecule type" value="Genomic_DNA"/>
</dbReference>
<dbReference type="InterPro" id="IPR003208">
    <property type="entry name" value="Dehydtase/Dehydtase_re"/>
</dbReference>
<keyword evidence="3" id="KW-1185">Reference proteome</keyword>
<sequence>MIGLNDAPTIVISAADGVTEQQWQQVLFGIEEEGIPWRWQQEGNDDIVQRAWEAAARSLLLVGLACTTEEMVVHYRNLPASEPLFRLARPQEEQQWRHLGNNAARLVKGLPFKPLSPRPNGAGLNPMPGTPGKPSTGE</sequence>
<proteinExistence type="predicted"/>
<dbReference type="PIRSF" id="PIRSF011503">
    <property type="entry name" value="DdrB_PduH"/>
    <property type="match status" value="1"/>
</dbReference>
<evidence type="ECO:0000313" key="2">
    <source>
        <dbReference type="EMBL" id="MFC0228409.1"/>
    </source>
</evidence>
<organism evidence="2 3">
    <name type="scientific">Serratia aquatilis</name>
    <dbReference type="NCBI Taxonomy" id="1737515"/>
    <lineage>
        <taxon>Bacteria</taxon>
        <taxon>Pseudomonadati</taxon>
        <taxon>Pseudomonadota</taxon>
        <taxon>Gammaproteobacteria</taxon>
        <taxon>Enterobacterales</taxon>
        <taxon>Yersiniaceae</taxon>
        <taxon>Serratia</taxon>
    </lineage>
</organism>
<dbReference type="RefSeq" id="WP_380677980.1">
    <property type="nucleotide sequence ID" value="NZ_CP173186.1"/>
</dbReference>
<name>A0ABV6EHD2_9GAMM</name>
<protein>
    <submittedName>
        <fullName evidence="2">Glycerol dehydratase reactivase beta/small subunit family protein</fullName>
    </submittedName>
</protein>
<evidence type="ECO:0000313" key="3">
    <source>
        <dbReference type="Proteomes" id="UP001589792"/>
    </source>
</evidence>
<comment type="caution">
    <text evidence="2">The sequence shown here is derived from an EMBL/GenBank/DDBJ whole genome shotgun (WGS) entry which is preliminary data.</text>
</comment>
<reference evidence="2 3" key="1">
    <citation type="submission" date="2024-09" db="EMBL/GenBank/DDBJ databases">
        <authorList>
            <person name="Sun Q."/>
            <person name="Mori K."/>
        </authorList>
    </citation>
    <scope>NUCLEOTIDE SEQUENCE [LARGE SCALE GENOMIC DNA]</scope>
    <source>
        <strain evidence="2 3">CCM 8626</strain>
    </source>
</reference>
<dbReference type="InterPro" id="IPR009192">
    <property type="entry name" value="Diol/glycerol_deHydtase_re_ssu"/>
</dbReference>
<dbReference type="Proteomes" id="UP001589792">
    <property type="component" value="Unassembled WGS sequence"/>
</dbReference>
<feature type="region of interest" description="Disordered" evidence="1">
    <location>
        <begin position="110"/>
        <end position="138"/>
    </location>
</feature>
<dbReference type="Pfam" id="PF02288">
    <property type="entry name" value="Dehydratase_MU"/>
    <property type="match status" value="1"/>
</dbReference>
<evidence type="ECO:0000256" key="1">
    <source>
        <dbReference type="SAM" id="MobiDB-lite"/>
    </source>
</evidence>
<accession>A0ABV6EHD2</accession>
<dbReference type="Gene3D" id="3.40.50.10150">
    <property type="entry name" value="B12-dependent dehydatase associated subunit"/>
    <property type="match status" value="1"/>
</dbReference>
<gene>
    <name evidence="2" type="ORF">ACFFJ3_18225</name>
</gene>
<dbReference type="SUPFAM" id="SSF52968">
    <property type="entry name" value="B12-dependent dehydatase associated subunit"/>
    <property type="match status" value="1"/>
</dbReference>
<dbReference type="InterPro" id="IPR010254">
    <property type="entry name" value="B12-dep_deHydtase_bsu"/>
</dbReference>